<dbReference type="PROSITE" id="PS00655">
    <property type="entry name" value="GLYCOSYL_HYDROL_F6_1"/>
    <property type="match status" value="1"/>
</dbReference>
<keyword evidence="9 15" id="KW-0624">Polysaccharide degradation</keyword>
<dbReference type="PIRSF" id="PIRSF001100">
    <property type="entry name" value="Beta_cellobiohydrolase"/>
    <property type="match status" value="1"/>
</dbReference>
<feature type="domain" description="CBM1" evidence="16">
    <location>
        <begin position="26"/>
        <end position="62"/>
    </location>
</feature>
<dbReference type="EC" id="3.2.1.-" evidence="15"/>
<dbReference type="GO" id="GO:0005576">
    <property type="term" value="C:extracellular region"/>
    <property type="evidence" value="ECO:0007669"/>
    <property type="project" value="UniProtKB-SubCell"/>
</dbReference>
<organism evidence="17 18">
    <name type="scientific">Podospora appendiculata</name>
    <dbReference type="NCBI Taxonomy" id="314037"/>
    <lineage>
        <taxon>Eukaryota</taxon>
        <taxon>Fungi</taxon>
        <taxon>Dikarya</taxon>
        <taxon>Ascomycota</taxon>
        <taxon>Pezizomycotina</taxon>
        <taxon>Sordariomycetes</taxon>
        <taxon>Sordariomycetidae</taxon>
        <taxon>Sordariales</taxon>
        <taxon>Podosporaceae</taxon>
        <taxon>Podospora</taxon>
    </lineage>
</organism>
<keyword evidence="5 15" id="KW-0136">Cellulose degradation</keyword>
<feature type="binding site" evidence="12">
    <location>
        <position position="445"/>
    </location>
    <ligand>
        <name>substrate</name>
    </ligand>
</feature>
<accession>A0AAE0X777</accession>
<evidence type="ECO:0000256" key="2">
    <source>
        <dbReference type="ARBA" id="ARBA00022525"/>
    </source>
</evidence>
<feature type="binding site" evidence="12">
    <location>
        <position position="441"/>
    </location>
    <ligand>
        <name>substrate</name>
    </ligand>
</feature>
<dbReference type="InterPro" id="IPR036434">
    <property type="entry name" value="Beta_cellobiohydrolase_sf"/>
</dbReference>
<evidence type="ECO:0000256" key="14">
    <source>
        <dbReference type="PROSITE-ProRule" id="PRU10057"/>
    </source>
</evidence>
<comment type="similarity">
    <text evidence="15">Belongs to the glycosyl hydrolase family 6.</text>
</comment>
<evidence type="ECO:0000256" key="7">
    <source>
        <dbReference type="ARBA" id="ARBA00023277"/>
    </source>
</evidence>
<dbReference type="PROSITE" id="PS00656">
    <property type="entry name" value="GLYCOSYL_HYDROL_F6_2"/>
    <property type="match status" value="1"/>
</dbReference>
<evidence type="ECO:0000313" key="18">
    <source>
        <dbReference type="Proteomes" id="UP001270362"/>
    </source>
</evidence>
<evidence type="ECO:0000256" key="6">
    <source>
        <dbReference type="ARBA" id="ARBA00023157"/>
    </source>
</evidence>
<dbReference type="SUPFAM" id="SSF57180">
    <property type="entry name" value="Cellulose-binding domain"/>
    <property type="match status" value="1"/>
</dbReference>
<dbReference type="Pfam" id="PF00734">
    <property type="entry name" value="CBM_1"/>
    <property type="match status" value="1"/>
</dbReference>
<dbReference type="Gene3D" id="3.20.20.40">
    <property type="entry name" value="1, 4-beta cellobiohydrolase"/>
    <property type="match status" value="1"/>
</dbReference>
<keyword evidence="18" id="KW-1185">Reference proteome</keyword>
<evidence type="ECO:0000256" key="10">
    <source>
        <dbReference type="ARBA" id="ARBA00054566"/>
    </source>
</evidence>
<keyword evidence="3 15" id="KW-0732">Signal</keyword>
<dbReference type="InterPro" id="IPR001524">
    <property type="entry name" value="Glyco_hydro_6_CS"/>
</dbReference>
<dbReference type="EMBL" id="JAULSO010000003">
    <property type="protein sequence ID" value="KAK3686244.1"/>
    <property type="molecule type" value="Genomic_DNA"/>
</dbReference>
<feature type="binding site" evidence="12">
    <location>
        <position position="313"/>
    </location>
    <ligand>
        <name>substrate</name>
    </ligand>
</feature>
<comment type="function">
    <text evidence="10">Exoglucanase that plays an important function in biomass degradation by catalyzing the hydrolysis of the non-reducing end beta-1,4-glucosidic linkages in cellulose and cellotetraose to release cellobiose. Hydrolyzes crystalline and amorphous cellulose but is inactive on hydroxyethyl cellulose, mannan, galactomannan, xyloglucan, arabinoxylan, arabinan, xylan, and pectin.</text>
</comment>
<dbReference type="GO" id="GO:0030248">
    <property type="term" value="F:cellulose binding"/>
    <property type="evidence" value="ECO:0007669"/>
    <property type="project" value="InterPro"/>
</dbReference>
<keyword evidence="8 15" id="KW-0326">Glycosidase</keyword>
<dbReference type="InterPro" id="IPR000254">
    <property type="entry name" value="CBD"/>
</dbReference>
<keyword evidence="7 15" id="KW-0119">Carbohydrate metabolism</keyword>
<dbReference type="Pfam" id="PF01341">
    <property type="entry name" value="Glyco_hydro_6"/>
    <property type="match status" value="1"/>
</dbReference>
<proteinExistence type="inferred from homology"/>
<gene>
    <name evidence="17" type="ORF">B0T22DRAFT_243374</name>
</gene>
<evidence type="ECO:0000256" key="1">
    <source>
        <dbReference type="ARBA" id="ARBA00004613"/>
    </source>
</evidence>
<evidence type="ECO:0000259" key="16">
    <source>
        <dbReference type="PROSITE" id="PS51164"/>
    </source>
</evidence>
<dbReference type="InterPro" id="IPR035971">
    <property type="entry name" value="CBD_sf"/>
</dbReference>
<dbReference type="PRINTS" id="PR00733">
    <property type="entry name" value="GLHYDRLASE6"/>
</dbReference>
<evidence type="ECO:0000256" key="11">
    <source>
        <dbReference type="PIRSR" id="PIRSR001100-1"/>
    </source>
</evidence>
<evidence type="ECO:0000256" key="13">
    <source>
        <dbReference type="PROSITE-ProRule" id="PRU10056"/>
    </source>
</evidence>
<dbReference type="PANTHER" id="PTHR34876">
    <property type="match status" value="1"/>
</dbReference>
<evidence type="ECO:0000256" key="9">
    <source>
        <dbReference type="ARBA" id="ARBA00023326"/>
    </source>
</evidence>
<keyword evidence="2" id="KW-0964">Secreted</keyword>
<feature type="binding site" evidence="12">
    <location>
        <position position="352"/>
    </location>
    <ligand>
        <name>substrate</name>
    </ligand>
</feature>
<dbReference type="InterPro" id="IPR016288">
    <property type="entry name" value="Beta_cellobiohydrolase"/>
</dbReference>
<comment type="caution">
    <text evidence="17">The sequence shown here is derived from an EMBL/GenBank/DDBJ whole genome shotgun (WGS) entry which is preliminary data.</text>
</comment>
<dbReference type="AlphaFoldDB" id="A0AAE0X777"/>
<evidence type="ECO:0000313" key="17">
    <source>
        <dbReference type="EMBL" id="KAK3686244.1"/>
    </source>
</evidence>
<evidence type="ECO:0000256" key="12">
    <source>
        <dbReference type="PIRSR" id="PIRSR001100-2"/>
    </source>
</evidence>
<dbReference type="Proteomes" id="UP001270362">
    <property type="component" value="Unassembled WGS sequence"/>
</dbReference>
<reference evidence="17" key="1">
    <citation type="journal article" date="2023" name="Mol. Phylogenet. Evol.">
        <title>Genome-scale phylogeny and comparative genomics of the fungal order Sordariales.</title>
        <authorList>
            <person name="Hensen N."/>
            <person name="Bonometti L."/>
            <person name="Westerberg I."/>
            <person name="Brannstrom I.O."/>
            <person name="Guillou S."/>
            <person name="Cros-Aarteil S."/>
            <person name="Calhoun S."/>
            <person name="Haridas S."/>
            <person name="Kuo A."/>
            <person name="Mondo S."/>
            <person name="Pangilinan J."/>
            <person name="Riley R."/>
            <person name="LaButti K."/>
            <person name="Andreopoulos B."/>
            <person name="Lipzen A."/>
            <person name="Chen C."/>
            <person name="Yan M."/>
            <person name="Daum C."/>
            <person name="Ng V."/>
            <person name="Clum A."/>
            <person name="Steindorff A."/>
            <person name="Ohm R.A."/>
            <person name="Martin F."/>
            <person name="Silar P."/>
            <person name="Natvig D.O."/>
            <person name="Lalanne C."/>
            <person name="Gautier V."/>
            <person name="Ament-Velasquez S.L."/>
            <person name="Kruys A."/>
            <person name="Hutchinson M.I."/>
            <person name="Powell A.J."/>
            <person name="Barry K."/>
            <person name="Miller A.N."/>
            <person name="Grigoriev I.V."/>
            <person name="Debuchy R."/>
            <person name="Gladieux P."/>
            <person name="Hiltunen Thoren M."/>
            <person name="Johannesson H."/>
        </authorList>
    </citation>
    <scope>NUCLEOTIDE SEQUENCE</scope>
    <source>
        <strain evidence="17">CBS 314.62</strain>
    </source>
</reference>
<feature type="chain" id="PRO_5041768536" description="Glucanase" evidence="15">
    <location>
        <begin position="18"/>
        <end position="492"/>
    </location>
</feature>
<evidence type="ECO:0000256" key="3">
    <source>
        <dbReference type="ARBA" id="ARBA00022729"/>
    </source>
</evidence>
<feature type="binding site" evidence="12">
    <location>
        <position position="179"/>
    </location>
    <ligand>
        <name>substrate</name>
    </ligand>
</feature>
<dbReference type="PANTHER" id="PTHR34876:SF4">
    <property type="entry name" value="1,4-BETA-D-GLUCAN CELLOBIOHYDROLASE C-RELATED"/>
    <property type="match status" value="1"/>
</dbReference>
<feature type="active site" description="Proton donor" evidence="11 14">
    <location>
        <position position="268"/>
    </location>
</feature>
<dbReference type="SMART" id="SM00236">
    <property type="entry name" value="fCBD"/>
    <property type="match status" value="1"/>
</dbReference>
<dbReference type="FunFam" id="3.20.20.40:FF:000001">
    <property type="entry name" value="Glucanase"/>
    <property type="match status" value="1"/>
</dbReference>
<feature type="active site" evidence="13">
    <location>
        <position position="222"/>
    </location>
</feature>
<dbReference type="GO" id="GO:0030245">
    <property type="term" value="P:cellulose catabolic process"/>
    <property type="evidence" value="ECO:0007669"/>
    <property type="project" value="UniProtKB-KW"/>
</dbReference>
<comment type="subcellular location">
    <subcellularLocation>
        <location evidence="1">Secreted</location>
    </subcellularLocation>
</comment>
<keyword evidence="6" id="KW-1015">Disulfide bond</keyword>
<sequence>MAAKFLLAAALTATALAAPVIEERQNCGGAWTQCGGTGWSGATCCVTGYTCSVGNPYYSQCLPSSQVTTTAAATTSSTSTSSTTAKASTSTSSTTTKAAVSSSSSSSAAATSVKATTTSTGGGTVATGVATYSGNPFLGVQQWANSFYASEVANLAVPSISASLKTKAAAVAKVPSFQWLDQFATIDTLMEKTLAEIRTANKAGANPPNAGLFVVYDLPDRDCAAAASNGEYSIANGGVANYKKYIDAIRAKIIAYSDIRLILVVEPDSLANLVTNTNVAKCSGAAAAYKECTNYALKQLNLPNVAMYLDAGHAGWLGWPANIQPAATLFAQIYKDAGSPAAVRGLATNVANYNAWNVSVAPSYTTPNANYDELHYVQGISPLLTAAGFPAKFITDTGRSGKQPTGQTEWGHWCNAKGTGFGTRPTANTGLDIEDAFVWVKPGGECDGTSDTTAARYDFHCGLADALQPAPEAGTWFQAYFEQLLTNANPAF</sequence>
<feature type="active site" description="Proton acceptor" evidence="11">
    <location>
        <position position="447"/>
    </location>
</feature>
<keyword evidence="4 15" id="KW-0378">Hydrolase</keyword>
<feature type="signal peptide" evidence="15">
    <location>
        <begin position="1"/>
        <end position="17"/>
    </location>
</feature>
<dbReference type="PROSITE" id="PS51164">
    <property type="entry name" value="CBM1_2"/>
    <property type="match status" value="1"/>
</dbReference>
<dbReference type="PROSITE" id="PS00562">
    <property type="entry name" value="CBM1_1"/>
    <property type="match status" value="1"/>
</dbReference>
<dbReference type="GO" id="GO:0004553">
    <property type="term" value="F:hydrolase activity, hydrolyzing O-glycosyl compounds"/>
    <property type="evidence" value="ECO:0007669"/>
    <property type="project" value="InterPro"/>
</dbReference>
<reference evidence="17" key="2">
    <citation type="submission" date="2023-06" db="EMBL/GenBank/DDBJ databases">
        <authorList>
            <consortium name="Lawrence Berkeley National Laboratory"/>
            <person name="Haridas S."/>
            <person name="Hensen N."/>
            <person name="Bonometti L."/>
            <person name="Westerberg I."/>
            <person name="Brannstrom I.O."/>
            <person name="Guillou S."/>
            <person name="Cros-Aarteil S."/>
            <person name="Calhoun S."/>
            <person name="Kuo A."/>
            <person name="Mondo S."/>
            <person name="Pangilinan J."/>
            <person name="Riley R."/>
            <person name="Labutti K."/>
            <person name="Andreopoulos B."/>
            <person name="Lipzen A."/>
            <person name="Chen C."/>
            <person name="Yanf M."/>
            <person name="Daum C."/>
            <person name="Ng V."/>
            <person name="Clum A."/>
            <person name="Steindorff A."/>
            <person name="Ohm R."/>
            <person name="Martin F."/>
            <person name="Silar P."/>
            <person name="Natvig D."/>
            <person name="Lalanne C."/>
            <person name="Gautier V."/>
            <person name="Ament-Velasquez S.L."/>
            <person name="Kruys A."/>
            <person name="Hutchinson M.I."/>
            <person name="Powell A.J."/>
            <person name="Barry K."/>
            <person name="Miller A.N."/>
            <person name="Grigoriev I.V."/>
            <person name="Debuchy R."/>
            <person name="Gladieux P."/>
            <person name="Thoren M.H."/>
            <person name="Johannesson H."/>
        </authorList>
    </citation>
    <scope>NUCLEOTIDE SEQUENCE</scope>
    <source>
        <strain evidence="17">CBS 314.62</strain>
    </source>
</reference>
<feature type="binding site" evidence="12">
    <location>
        <position position="181"/>
    </location>
    <ligand>
        <name>substrate</name>
    </ligand>
</feature>
<evidence type="ECO:0000256" key="8">
    <source>
        <dbReference type="ARBA" id="ARBA00023295"/>
    </source>
</evidence>
<protein>
    <recommendedName>
        <fullName evidence="15">Glucanase</fullName>
        <ecNumber evidence="15">3.2.1.-</ecNumber>
    </recommendedName>
</protein>
<evidence type="ECO:0000256" key="15">
    <source>
        <dbReference type="RuleBase" id="RU361186"/>
    </source>
</evidence>
<feature type="binding site" evidence="12">
    <location>
        <position position="316"/>
    </location>
    <ligand>
        <name>substrate</name>
    </ligand>
</feature>
<evidence type="ECO:0000256" key="5">
    <source>
        <dbReference type="ARBA" id="ARBA00023001"/>
    </source>
</evidence>
<evidence type="ECO:0000256" key="4">
    <source>
        <dbReference type="ARBA" id="ARBA00022801"/>
    </source>
</evidence>
<name>A0AAE0X777_9PEZI</name>
<feature type="binding site" evidence="12">
    <location>
        <position position="413"/>
    </location>
    <ligand>
        <name>substrate</name>
    </ligand>
</feature>
<dbReference type="SUPFAM" id="SSF51989">
    <property type="entry name" value="Glycosyl hydrolases family 6, cellulases"/>
    <property type="match status" value="1"/>
</dbReference>